<dbReference type="PROSITE" id="PS50157">
    <property type="entry name" value="ZINC_FINGER_C2H2_2"/>
    <property type="match status" value="1"/>
</dbReference>
<dbReference type="GO" id="GO:0008270">
    <property type="term" value="F:zinc ion binding"/>
    <property type="evidence" value="ECO:0007669"/>
    <property type="project" value="UniProtKB-KW"/>
</dbReference>
<feature type="compositionally biased region" description="Polar residues" evidence="2">
    <location>
        <begin position="192"/>
        <end position="221"/>
    </location>
</feature>
<keyword evidence="1" id="KW-0479">Metal-binding</keyword>
<dbReference type="InterPro" id="IPR013087">
    <property type="entry name" value="Znf_C2H2_type"/>
</dbReference>
<evidence type="ECO:0000313" key="5">
    <source>
        <dbReference type="Proteomes" id="UP000283383"/>
    </source>
</evidence>
<reference evidence="4 5" key="1">
    <citation type="journal article" date="2018" name="BMC Genomics">
        <title>Comparative genome analyses reveal sequence features reflecting distinct modes of host-adaptation between dicot and monocot powdery mildew.</title>
        <authorList>
            <person name="Wu Y."/>
            <person name="Ma X."/>
            <person name="Pan Z."/>
            <person name="Kale S.D."/>
            <person name="Song Y."/>
            <person name="King H."/>
            <person name="Zhang Q."/>
            <person name="Presley C."/>
            <person name="Deng X."/>
            <person name="Wei C.I."/>
            <person name="Xiao S."/>
        </authorList>
    </citation>
    <scope>NUCLEOTIDE SEQUENCE [LARGE SCALE GENOMIC DNA]</scope>
    <source>
        <strain evidence="4">UMSG3</strain>
    </source>
</reference>
<evidence type="ECO:0000256" key="1">
    <source>
        <dbReference type="PROSITE-ProRule" id="PRU00042"/>
    </source>
</evidence>
<sequence>MPNLSRNLARKIAKPNTSSKQALLPSKQCRYCERKFSKAEHLKRHERSRQIILLQAGHIPSASPSEGISLIKFVRYGDVLIRHLKNHPRLSEQENENEQPESVSMRDNFQDSDPKSTSIAASLHPLHARCQFSQTKSRATQYLGVPTNEHTSLVQPFTSGLDHLATLASHQDYGRDVLDPVIRVEPQETFHDSSPYTLADTNSTQDWDHIQPTSHQNSQIDPNLDPRLTQPEKFFRPLDKNAGTISCLNSNGRL</sequence>
<gene>
    <name evidence="4" type="ORF">GcM3_182027</name>
</gene>
<keyword evidence="5" id="KW-1185">Reference proteome</keyword>
<evidence type="ECO:0000256" key="2">
    <source>
        <dbReference type="SAM" id="MobiDB-lite"/>
    </source>
</evidence>
<feature type="domain" description="C2H2-type" evidence="3">
    <location>
        <begin position="27"/>
        <end position="60"/>
    </location>
</feature>
<evidence type="ECO:0000313" key="4">
    <source>
        <dbReference type="EMBL" id="RKF58420.1"/>
    </source>
</evidence>
<accession>A0A420HLW8</accession>
<dbReference type="EMBL" id="MCBQ01018238">
    <property type="protein sequence ID" value="RKF58420.1"/>
    <property type="molecule type" value="Genomic_DNA"/>
</dbReference>
<evidence type="ECO:0000259" key="3">
    <source>
        <dbReference type="PROSITE" id="PS50157"/>
    </source>
</evidence>
<organism evidence="4 5">
    <name type="scientific">Golovinomyces cichoracearum</name>
    <dbReference type="NCBI Taxonomy" id="62708"/>
    <lineage>
        <taxon>Eukaryota</taxon>
        <taxon>Fungi</taxon>
        <taxon>Dikarya</taxon>
        <taxon>Ascomycota</taxon>
        <taxon>Pezizomycotina</taxon>
        <taxon>Leotiomycetes</taxon>
        <taxon>Erysiphales</taxon>
        <taxon>Erysiphaceae</taxon>
        <taxon>Golovinomyces</taxon>
    </lineage>
</organism>
<keyword evidence="1" id="KW-0863">Zinc-finger</keyword>
<dbReference type="AlphaFoldDB" id="A0A420HLW8"/>
<dbReference type="STRING" id="62708.A0A420HLW8"/>
<protein>
    <submittedName>
        <fullName evidence="4">Putative c2h2 type zinc finger domain containing protein</fullName>
    </submittedName>
</protein>
<name>A0A420HLW8_9PEZI</name>
<keyword evidence="1" id="KW-0862">Zinc</keyword>
<comment type="caution">
    <text evidence="4">The sequence shown here is derived from an EMBL/GenBank/DDBJ whole genome shotgun (WGS) entry which is preliminary data.</text>
</comment>
<feature type="region of interest" description="Disordered" evidence="2">
    <location>
        <begin position="87"/>
        <end position="117"/>
    </location>
</feature>
<proteinExistence type="predicted"/>
<feature type="region of interest" description="Disordered" evidence="2">
    <location>
        <begin position="188"/>
        <end position="230"/>
    </location>
</feature>
<dbReference type="Proteomes" id="UP000283383">
    <property type="component" value="Unassembled WGS sequence"/>
</dbReference>